<protein>
    <submittedName>
        <fullName evidence="1">Uncharacterized protein</fullName>
    </submittedName>
</protein>
<sequence length="151" mass="16728">MNGCVIVRGGLLQVEQFEVEINIEDLRMKKTESATRRVRTALCVLEGVAGPSGHEKLSESWLRKTGSENGDTTYLGLCTLLARGARPTAKTRRTRGVLRWTAGGQRKEKVEPALLYETPGTAKWSVVPQCPREHALPYGRTRGREVLAQVL</sequence>
<reference evidence="1" key="1">
    <citation type="journal article" date="2022" name="bioRxiv">
        <title>Sequencing and chromosome-scale assembly of the giantPleurodeles waltlgenome.</title>
        <authorList>
            <person name="Brown T."/>
            <person name="Elewa A."/>
            <person name="Iarovenko S."/>
            <person name="Subramanian E."/>
            <person name="Araus A.J."/>
            <person name="Petzold A."/>
            <person name="Susuki M."/>
            <person name="Suzuki K.-i.T."/>
            <person name="Hayashi T."/>
            <person name="Toyoda A."/>
            <person name="Oliveira C."/>
            <person name="Osipova E."/>
            <person name="Leigh N.D."/>
            <person name="Simon A."/>
            <person name="Yun M.H."/>
        </authorList>
    </citation>
    <scope>NUCLEOTIDE SEQUENCE</scope>
    <source>
        <strain evidence="1">20211129_DDA</strain>
        <tissue evidence="1">Liver</tissue>
    </source>
</reference>
<dbReference type="EMBL" id="JANPWB010000010">
    <property type="protein sequence ID" value="KAJ1137230.1"/>
    <property type="molecule type" value="Genomic_DNA"/>
</dbReference>
<comment type="caution">
    <text evidence="1">The sequence shown here is derived from an EMBL/GenBank/DDBJ whole genome shotgun (WGS) entry which is preliminary data.</text>
</comment>
<proteinExistence type="predicted"/>
<keyword evidence="2" id="KW-1185">Reference proteome</keyword>
<evidence type="ECO:0000313" key="1">
    <source>
        <dbReference type="EMBL" id="KAJ1137230.1"/>
    </source>
</evidence>
<organism evidence="1 2">
    <name type="scientific">Pleurodeles waltl</name>
    <name type="common">Iberian ribbed newt</name>
    <dbReference type="NCBI Taxonomy" id="8319"/>
    <lineage>
        <taxon>Eukaryota</taxon>
        <taxon>Metazoa</taxon>
        <taxon>Chordata</taxon>
        <taxon>Craniata</taxon>
        <taxon>Vertebrata</taxon>
        <taxon>Euteleostomi</taxon>
        <taxon>Amphibia</taxon>
        <taxon>Batrachia</taxon>
        <taxon>Caudata</taxon>
        <taxon>Salamandroidea</taxon>
        <taxon>Salamandridae</taxon>
        <taxon>Pleurodelinae</taxon>
        <taxon>Pleurodeles</taxon>
    </lineage>
</organism>
<dbReference type="AlphaFoldDB" id="A0AAV7QDN4"/>
<gene>
    <name evidence="1" type="ORF">NDU88_003643</name>
</gene>
<accession>A0AAV7QDN4</accession>
<dbReference type="Proteomes" id="UP001066276">
    <property type="component" value="Chromosome 6"/>
</dbReference>
<name>A0AAV7QDN4_PLEWA</name>
<evidence type="ECO:0000313" key="2">
    <source>
        <dbReference type="Proteomes" id="UP001066276"/>
    </source>
</evidence>